<comment type="caution">
    <text evidence="2">The sequence shown here is derived from an EMBL/GenBank/DDBJ whole genome shotgun (WGS) entry which is preliminary data.</text>
</comment>
<feature type="region of interest" description="Disordered" evidence="1">
    <location>
        <begin position="1"/>
        <end position="23"/>
    </location>
</feature>
<dbReference type="EMBL" id="JAOYFB010000038">
    <property type="protein sequence ID" value="KAK4028242.1"/>
    <property type="molecule type" value="Genomic_DNA"/>
</dbReference>
<name>A0ABR0ASZ1_9CRUS</name>
<dbReference type="Proteomes" id="UP001234178">
    <property type="component" value="Unassembled WGS sequence"/>
</dbReference>
<evidence type="ECO:0000313" key="3">
    <source>
        <dbReference type="Proteomes" id="UP001234178"/>
    </source>
</evidence>
<gene>
    <name evidence="2" type="ORF">OUZ56_017522</name>
</gene>
<sequence>MSLSPKGCLQLTDRSPASSTPEHHRWAGETCNLWSTNAHRVAGFPRPAVVFWRRASSVPICELQTPLRRQRHHQVQKHIIDSKIIIMVARGSSFDSAGTFGLPYKLNRKIEH</sequence>
<reference evidence="2 3" key="1">
    <citation type="journal article" date="2023" name="Nucleic Acids Res.">
        <title>The hologenome of Daphnia magna reveals possible DNA methylation and microbiome-mediated evolution of the host genome.</title>
        <authorList>
            <person name="Chaturvedi A."/>
            <person name="Li X."/>
            <person name="Dhandapani V."/>
            <person name="Marshall H."/>
            <person name="Kissane S."/>
            <person name="Cuenca-Cambronero M."/>
            <person name="Asole G."/>
            <person name="Calvet F."/>
            <person name="Ruiz-Romero M."/>
            <person name="Marangio P."/>
            <person name="Guigo R."/>
            <person name="Rago D."/>
            <person name="Mirbahai L."/>
            <person name="Eastwood N."/>
            <person name="Colbourne J.K."/>
            <person name="Zhou J."/>
            <person name="Mallon E."/>
            <person name="Orsini L."/>
        </authorList>
    </citation>
    <scope>NUCLEOTIDE SEQUENCE [LARGE SCALE GENOMIC DNA]</scope>
    <source>
        <strain evidence="2">LRV0_1</strain>
    </source>
</reference>
<accession>A0ABR0ASZ1</accession>
<organism evidence="2 3">
    <name type="scientific">Daphnia magna</name>
    <dbReference type="NCBI Taxonomy" id="35525"/>
    <lineage>
        <taxon>Eukaryota</taxon>
        <taxon>Metazoa</taxon>
        <taxon>Ecdysozoa</taxon>
        <taxon>Arthropoda</taxon>
        <taxon>Crustacea</taxon>
        <taxon>Branchiopoda</taxon>
        <taxon>Diplostraca</taxon>
        <taxon>Cladocera</taxon>
        <taxon>Anomopoda</taxon>
        <taxon>Daphniidae</taxon>
        <taxon>Daphnia</taxon>
    </lineage>
</organism>
<protein>
    <submittedName>
        <fullName evidence="2">Uncharacterized protein</fullName>
    </submittedName>
</protein>
<evidence type="ECO:0000256" key="1">
    <source>
        <dbReference type="SAM" id="MobiDB-lite"/>
    </source>
</evidence>
<evidence type="ECO:0000313" key="2">
    <source>
        <dbReference type="EMBL" id="KAK4028242.1"/>
    </source>
</evidence>
<proteinExistence type="predicted"/>
<keyword evidence="3" id="KW-1185">Reference proteome</keyword>